<protein>
    <submittedName>
        <fullName evidence="3">Uncharacterized protein</fullName>
    </submittedName>
</protein>
<feature type="compositionally biased region" description="Polar residues" evidence="1">
    <location>
        <begin position="190"/>
        <end position="200"/>
    </location>
</feature>
<feature type="transmembrane region" description="Helical" evidence="2">
    <location>
        <begin position="256"/>
        <end position="276"/>
    </location>
</feature>
<evidence type="ECO:0000313" key="4">
    <source>
        <dbReference type="Proteomes" id="UP000641853"/>
    </source>
</evidence>
<gene>
    <name evidence="3" type="ORF">CNMCM7691_000315</name>
</gene>
<evidence type="ECO:0000313" key="3">
    <source>
        <dbReference type="EMBL" id="KAF7181186.1"/>
    </source>
</evidence>
<name>A0A8H6QVY7_9EURO</name>
<dbReference type="Proteomes" id="UP000641853">
    <property type="component" value="Unassembled WGS sequence"/>
</dbReference>
<keyword evidence="2" id="KW-0472">Membrane</keyword>
<feature type="transmembrane region" description="Helical" evidence="2">
    <location>
        <begin position="407"/>
        <end position="432"/>
    </location>
</feature>
<proteinExistence type="predicted"/>
<evidence type="ECO:0000256" key="2">
    <source>
        <dbReference type="SAM" id="Phobius"/>
    </source>
</evidence>
<feature type="transmembrane region" description="Helical" evidence="2">
    <location>
        <begin position="367"/>
        <end position="387"/>
    </location>
</feature>
<evidence type="ECO:0000256" key="1">
    <source>
        <dbReference type="SAM" id="MobiDB-lite"/>
    </source>
</evidence>
<sequence>MNITISVPEGSSSHGDPHLLCTPPQWYEYILFFLTNYLAHATTIVSIPGQSTTETICLAIAALLVPSSGIMRAVEIFIRRPVFRRKNPLNQAAAAMALCMVVKMRRDENGENPVIDSTKYKWMKNLSFVRERAKVHGQSHLPEGYVLAYVPGSVELSCRERRTEDLEQGGEKTVAASTAEIPAENKAEDIQQNAAGNTSENKSENAPETKPEQERITENLAASFNIPKAVISLAQAMWAIITLYRARGNQIDQYGYAAFGLTVAPYAYMSIINLLATCATPEYPAIYMVRTSLMKEAEANGALIVGEVADLDLDQVNFKEDQDKDNDKDNLGLQVWLGTLLSLPPLAVVGALSRFAPGSSSSLERGFTMAWLATGSVGGLWLYFGMLGMFEGEAEKDRDLSTTEKSFVIVIAFVLCFAIPLAAPAVGGFVVVAKMLREYGICTRLS</sequence>
<dbReference type="EMBL" id="JACBAG010001820">
    <property type="protein sequence ID" value="KAF7181186.1"/>
    <property type="molecule type" value="Genomic_DNA"/>
</dbReference>
<keyword evidence="2" id="KW-0812">Transmembrane</keyword>
<feature type="transmembrane region" description="Helical" evidence="2">
    <location>
        <begin position="335"/>
        <end position="355"/>
    </location>
</feature>
<feature type="compositionally biased region" description="Basic and acidic residues" evidence="1">
    <location>
        <begin position="201"/>
        <end position="214"/>
    </location>
</feature>
<reference evidence="3" key="1">
    <citation type="submission" date="2020-06" db="EMBL/GenBank/DDBJ databases">
        <title>Draft genome sequences of strains closely related to Aspergillus parafelis and Aspergillus hiratsukae.</title>
        <authorList>
            <person name="Dos Santos R.A.C."/>
            <person name="Rivero-Menendez O."/>
            <person name="Steenwyk J.L."/>
            <person name="Mead M.E."/>
            <person name="Goldman G.H."/>
            <person name="Alastruey-Izquierdo A."/>
            <person name="Rokas A."/>
        </authorList>
    </citation>
    <scope>NUCLEOTIDE SEQUENCE</scope>
    <source>
        <strain evidence="3">CNM-CM7691</strain>
    </source>
</reference>
<comment type="caution">
    <text evidence="3">The sequence shown here is derived from an EMBL/GenBank/DDBJ whole genome shotgun (WGS) entry which is preliminary data.</text>
</comment>
<organism evidence="3 4">
    <name type="scientific">Aspergillus felis</name>
    <dbReference type="NCBI Taxonomy" id="1287682"/>
    <lineage>
        <taxon>Eukaryota</taxon>
        <taxon>Fungi</taxon>
        <taxon>Dikarya</taxon>
        <taxon>Ascomycota</taxon>
        <taxon>Pezizomycotina</taxon>
        <taxon>Eurotiomycetes</taxon>
        <taxon>Eurotiomycetidae</taxon>
        <taxon>Eurotiales</taxon>
        <taxon>Aspergillaceae</taxon>
        <taxon>Aspergillus</taxon>
        <taxon>Aspergillus subgen. Fumigati</taxon>
    </lineage>
</organism>
<dbReference type="AlphaFoldDB" id="A0A8H6QVY7"/>
<feature type="region of interest" description="Disordered" evidence="1">
    <location>
        <begin position="161"/>
        <end position="214"/>
    </location>
</feature>
<accession>A0A8H6QVY7</accession>
<keyword evidence="4" id="KW-1185">Reference proteome</keyword>
<keyword evidence="2" id="KW-1133">Transmembrane helix</keyword>